<evidence type="ECO:0000256" key="14">
    <source>
        <dbReference type="RuleBase" id="RU000363"/>
    </source>
</evidence>
<feature type="transmembrane region" description="Helical" evidence="15">
    <location>
        <begin position="303"/>
        <end position="324"/>
    </location>
</feature>
<keyword evidence="15" id="KW-0812">Transmembrane</keyword>
<dbReference type="SUPFAM" id="SSF51735">
    <property type="entry name" value="NAD(P)-binding Rossmann-fold domains"/>
    <property type="match status" value="1"/>
</dbReference>
<dbReference type="PRINTS" id="PR00080">
    <property type="entry name" value="SDRFAMILY"/>
</dbReference>
<evidence type="ECO:0000256" key="1">
    <source>
        <dbReference type="ARBA" id="ARBA00004240"/>
    </source>
</evidence>
<comment type="pathway">
    <text evidence="3">Sphingolipid metabolism.</text>
</comment>
<proteinExistence type="inferred from homology"/>
<comment type="pathway">
    <text evidence="2">Lipid metabolism; sphingolipid metabolism.</text>
</comment>
<dbReference type="OrthoDB" id="37659at2759"/>
<dbReference type="AlphaFoldDB" id="A0A6I9W8E3"/>
<evidence type="ECO:0000256" key="11">
    <source>
        <dbReference type="ARBA" id="ARBA00026112"/>
    </source>
</evidence>
<evidence type="ECO:0000256" key="10">
    <source>
        <dbReference type="ARBA" id="ARBA00023098"/>
    </source>
</evidence>
<evidence type="ECO:0000313" key="18">
    <source>
        <dbReference type="RefSeq" id="XP_011638417.1"/>
    </source>
</evidence>
<evidence type="ECO:0000313" key="17">
    <source>
        <dbReference type="Proteomes" id="UP000504615"/>
    </source>
</evidence>
<evidence type="ECO:0000256" key="9">
    <source>
        <dbReference type="ARBA" id="ARBA00023002"/>
    </source>
</evidence>
<comment type="subcellular location">
    <subcellularLocation>
        <location evidence="1">Endoplasmic reticulum</location>
    </subcellularLocation>
</comment>
<evidence type="ECO:0000256" key="6">
    <source>
        <dbReference type="ARBA" id="ARBA00022824"/>
    </source>
</evidence>
<feature type="transmembrane region" description="Helical" evidence="15">
    <location>
        <begin position="7"/>
        <end position="28"/>
    </location>
</feature>
<dbReference type="RefSeq" id="XP_011638417.1">
    <property type="nucleotide sequence ID" value="XM_011640115.2"/>
</dbReference>
<gene>
    <name evidence="18" type="primary">LOC105428056</name>
</gene>
<dbReference type="PRINTS" id="PR00081">
    <property type="entry name" value="GDHRDH"/>
</dbReference>
<keyword evidence="8" id="KW-0746">Sphingolipid metabolism</keyword>
<name>A0A6I9W8E3_9HYME</name>
<dbReference type="CDD" id="cd08939">
    <property type="entry name" value="KDSR-like_SDR_c"/>
    <property type="match status" value="1"/>
</dbReference>
<dbReference type="Proteomes" id="UP000504615">
    <property type="component" value="Unplaced"/>
</dbReference>
<keyword evidence="15" id="KW-1133">Transmembrane helix</keyword>
<evidence type="ECO:0000256" key="15">
    <source>
        <dbReference type="SAM" id="Phobius"/>
    </source>
</evidence>
<comment type="similarity">
    <text evidence="4 14">Belongs to the short-chain dehydrogenases/reductases (SDR) family.</text>
</comment>
<evidence type="ECO:0000256" key="8">
    <source>
        <dbReference type="ARBA" id="ARBA00022919"/>
    </source>
</evidence>
<keyword evidence="6" id="KW-0256">Endoplasmic reticulum</keyword>
<dbReference type="InterPro" id="IPR036291">
    <property type="entry name" value="NAD(P)-bd_dom_sf"/>
</dbReference>
<evidence type="ECO:0000256" key="12">
    <source>
        <dbReference type="ARBA" id="ARBA00044737"/>
    </source>
</evidence>
<protein>
    <recommendedName>
        <fullName evidence="11">3-dehydrosphinganine reductase</fullName>
        <ecNumber evidence="11">1.1.1.102</ecNumber>
    </recommendedName>
</protein>
<dbReference type="PROSITE" id="PS51257">
    <property type="entry name" value="PROKAR_LIPOPROTEIN"/>
    <property type="match status" value="1"/>
</dbReference>
<dbReference type="GO" id="GO:0047560">
    <property type="term" value="F:3-dehydrosphinganine reductase activity"/>
    <property type="evidence" value="ECO:0007669"/>
    <property type="project" value="UniProtKB-EC"/>
</dbReference>
<dbReference type="InterPro" id="IPR020904">
    <property type="entry name" value="Sc_DH/Rdtase_CS"/>
</dbReference>
<evidence type="ECO:0000256" key="13">
    <source>
        <dbReference type="ARBA" id="ARBA00048930"/>
    </source>
</evidence>
<dbReference type="GO" id="GO:0030148">
    <property type="term" value="P:sphingolipid biosynthetic process"/>
    <property type="evidence" value="ECO:0007669"/>
    <property type="project" value="InterPro"/>
</dbReference>
<dbReference type="KEGG" id="pbar:105428056"/>
<feature type="transmembrane region" description="Helical" evidence="15">
    <location>
        <begin position="330"/>
        <end position="351"/>
    </location>
</feature>
<evidence type="ECO:0000256" key="7">
    <source>
        <dbReference type="ARBA" id="ARBA00022857"/>
    </source>
</evidence>
<keyword evidence="9" id="KW-0560">Oxidoreductase</keyword>
<dbReference type="PANTHER" id="PTHR43550">
    <property type="entry name" value="3-KETODIHYDROSPHINGOSINE REDUCTASE"/>
    <property type="match status" value="1"/>
</dbReference>
<dbReference type="FunFam" id="3.40.50.720:FF:000165">
    <property type="entry name" value="3-ketodihydrosphingosine reductase"/>
    <property type="match status" value="1"/>
</dbReference>
<keyword evidence="15" id="KW-0472">Membrane</keyword>
<evidence type="ECO:0000256" key="3">
    <source>
        <dbReference type="ARBA" id="ARBA00004991"/>
    </source>
</evidence>
<dbReference type="EC" id="1.1.1.102" evidence="11"/>
<comment type="function">
    <text evidence="12">Catalyzes the reduction of 3'-oxosphinganine (3-ketodihydrosphingosine/KDS) to sphinganine (dihydrosphingosine/DHS), the second step of de novo sphingolipid biosynthesis.</text>
</comment>
<comment type="catalytic activity">
    <reaction evidence="13">
        <text>sphinganine + NADP(+) = 3-oxosphinganine + NADPH + H(+)</text>
        <dbReference type="Rhea" id="RHEA:22640"/>
        <dbReference type="ChEBI" id="CHEBI:15378"/>
        <dbReference type="ChEBI" id="CHEBI:57783"/>
        <dbReference type="ChEBI" id="CHEBI:57817"/>
        <dbReference type="ChEBI" id="CHEBI:58299"/>
        <dbReference type="ChEBI" id="CHEBI:58349"/>
        <dbReference type="EC" id="1.1.1.102"/>
    </reaction>
    <physiologicalReaction direction="right-to-left" evidence="13">
        <dbReference type="Rhea" id="RHEA:22642"/>
    </physiologicalReaction>
</comment>
<keyword evidence="10" id="KW-0443">Lipid metabolism</keyword>
<dbReference type="CTD" id="2531"/>
<dbReference type="InterPro" id="IPR002347">
    <property type="entry name" value="SDR_fam"/>
</dbReference>
<keyword evidence="17" id="KW-1185">Reference proteome</keyword>
<keyword evidence="5" id="KW-0547">Nucleotide-binding</keyword>
<reference evidence="18" key="1">
    <citation type="submission" date="2025-08" db="UniProtKB">
        <authorList>
            <consortium name="RefSeq"/>
        </authorList>
    </citation>
    <scope>IDENTIFICATION</scope>
</reference>
<feature type="domain" description="Ketoreductase" evidence="16">
    <location>
        <begin position="72"/>
        <end position="259"/>
    </location>
</feature>
<dbReference type="GO" id="GO:0006666">
    <property type="term" value="P:3-keto-sphinganine metabolic process"/>
    <property type="evidence" value="ECO:0007669"/>
    <property type="project" value="InterPro"/>
</dbReference>
<dbReference type="InterPro" id="IPR045022">
    <property type="entry name" value="KDSR-like"/>
</dbReference>
<dbReference type="Pfam" id="PF00106">
    <property type="entry name" value="adh_short"/>
    <property type="match status" value="1"/>
</dbReference>
<feature type="transmembrane region" description="Helical" evidence="15">
    <location>
        <begin position="34"/>
        <end position="56"/>
    </location>
</feature>
<organism evidence="17 18">
    <name type="scientific">Pogonomyrmex barbatus</name>
    <name type="common">red harvester ant</name>
    <dbReference type="NCBI Taxonomy" id="144034"/>
    <lineage>
        <taxon>Eukaryota</taxon>
        <taxon>Metazoa</taxon>
        <taxon>Ecdysozoa</taxon>
        <taxon>Arthropoda</taxon>
        <taxon>Hexapoda</taxon>
        <taxon>Insecta</taxon>
        <taxon>Pterygota</taxon>
        <taxon>Neoptera</taxon>
        <taxon>Endopterygota</taxon>
        <taxon>Hymenoptera</taxon>
        <taxon>Apocrita</taxon>
        <taxon>Aculeata</taxon>
        <taxon>Formicoidea</taxon>
        <taxon>Formicidae</taxon>
        <taxon>Myrmicinae</taxon>
        <taxon>Pogonomyrmex</taxon>
    </lineage>
</organism>
<dbReference type="Gene3D" id="3.40.50.720">
    <property type="entry name" value="NAD(P)-binding Rossmann-like Domain"/>
    <property type="match status" value="1"/>
</dbReference>
<dbReference type="PANTHER" id="PTHR43550:SF3">
    <property type="entry name" value="3-KETODIHYDROSPHINGOSINE REDUCTASE"/>
    <property type="match status" value="1"/>
</dbReference>
<evidence type="ECO:0000256" key="5">
    <source>
        <dbReference type="ARBA" id="ARBA00022741"/>
    </source>
</evidence>
<evidence type="ECO:0000256" key="2">
    <source>
        <dbReference type="ARBA" id="ARBA00004760"/>
    </source>
</evidence>
<evidence type="ECO:0000256" key="4">
    <source>
        <dbReference type="ARBA" id="ARBA00006484"/>
    </source>
</evidence>
<sequence length="369" mass="40795">MASVNDKVILGLYGIAGLIFGCLLQLFFGMDKWIIMLSWCNVAIIALGVFALFMIFEEKLFWTKKTKNIRNKHVVVTGGSSGIGKCIAILAAKQGANVTIIARDVQKLERAKHEILQACENKDTQRVEYLSLDIGGNYETVEKELTDLENFMGPIYMLVNCAGLAIGSKIEDTTMENLDKMMRTNFLGTYYCIKAVVPKMKAAKEGMIVLVSSQAGLLGIFGYSAYCSTKFALRGLAESLAMELRPYNISVTLSLPPDTDTPGFAIEELSKPTETKAISEMAKLMKPEIVAEKILKDTLASNFFSTVGLEGFILTTLCAGMSPIKLIRQLFMQVCLMGPMRLVGAAYLFFFHRVIDNCKDMREALKKVS</sequence>
<dbReference type="PROSITE" id="PS00061">
    <property type="entry name" value="ADH_SHORT"/>
    <property type="match status" value="1"/>
</dbReference>
<dbReference type="GO" id="GO:0000166">
    <property type="term" value="F:nucleotide binding"/>
    <property type="evidence" value="ECO:0007669"/>
    <property type="project" value="UniProtKB-KW"/>
</dbReference>
<evidence type="ECO:0000259" key="16">
    <source>
        <dbReference type="SMART" id="SM00822"/>
    </source>
</evidence>
<dbReference type="GO" id="GO:0005789">
    <property type="term" value="C:endoplasmic reticulum membrane"/>
    <property type="evidence" value="ECO:0007669"/>
    <property type="project" value="TreeGrafter"/>
</dbReference>
<dbReference type="InterPro" id="IPR057326">
    <property type="entry name" value="KR_dom"/>
</dbReference>
<dbReference type="GeneID" id="105428056"/>
<keyword evidence="7" id="KW-0521">NADP</keyword>
<dbReference type="SMART" id="SM00822">
    <property type="entry name" value="PKS_KR"/>
    <property type="match status" value="1"/>
</dbReference>
<accession>A0A6I9W8E3</accession>